<evidence type="ECO:0000256" key="2">
    <source>
        <dbReference type="ARBA" id="ARBA00022801"/>
    </source>
</evidence>
<dbReference type="PROSITE" id="PS00893">
    <property type="entry name" value="NUDIX_BOX"/>
    <property type="match status" value="1"/>
</dbReference>
<dbReference type="SUPFAM" id="SSF55811">
    <property type="entry name" value="Nudix"/>
    <property type="match status" value="1"/>
</dbReference>
<dbReference type="PANTHER" id="PTHR43222:SF2">
    <property type="entry name" value="NUDIX HYDROLASE 23, CHLOROPLASTIC"/>
    <property type="match status" value="1"/>
</dbReference>
<accession>A0A381W3V4</accession>
<dbReference type="CDD" id="cd04511">
    <property type="entry name" value="NUDIX_Hydrolase"/>
    <property type="match status" value="1"/>
</dbReference>
<dbReference type="InterPro" id="IPR000086">
    <property type="entry name" value="NUDIX_hydrolase_dom"/>
</dbReference>
<evidence type="ECO:0000256" key="1">
    <source>
        <dbReference type="ARBA" id="ARBA00001946"/>
    </source>
</evidence>
<dbReference type="InterPro" id="IPR015797">
    <property type="entry name" value="NUDIX_hydrolase-like_dom_sf"/>
</dbReference>
<dbReference type="Gene3D" id="2.20.70.10">
    <property type="match status" value="1"/>
</dbReference>
<dbReference type="Pfam" id="PF00293">
    <property type="entry name" value="NUDIX"/>
    <property type="match status" value="1"/>
</dbReference>
<dbReference type="InterPro" id="IPR020084">
    <property type="entry name" value="NUDIX_hydrolase_CS"/>
</dbReference>
<dbReference type="Pfam" id="PF14803">
    <property type="entry name" value="Zn_ribbon_Nudix"/>
    <property type="match status" value="1"/>
</dbReference>
<dbReference type="Gene3D" id="3.90.79.10">
    <property type="entry name" value="Nucleoside Triphosphate Pyrophosphohydrolase"/>
    <property type="match status" value="1"/>
</dbReference>
<dbReference type="InterPro" id="IPR020476">
    <property type="entry name" value="Nudix_hydrolase"/>
</dbReference>
<dbReference type="InterPro" id="IPR029401">
    <property type="entry name" value="Nudix_N"/>
</dbReference>
<protein>
    <recommendedName>
        <fullName evidence="4">Nudix hydrolase domain-containing protein</fullName>
    </recommendedName>
</protein>
<evidence type="ECO:0000259" key="4">
    <source>
        <dbReference type="PROSITE" id="PS51462"/>
    </source>
</evidence>
<feature type="domain" description="Nudix hydrolase" evidence="4">
    <location>
        <begin position="47"/>
        <end position="170"/>
    </location>
</feature>
<evidence type="ECO:0000256" key="3">
    <source>
        <dbReference type="ARBA" id="ARBA00022842"/>
    </source>
</evidence>
<organism evidence="5">
    <name type="scientific">marine metagenome</name>
    <dbReference type="NCBI Taxonomy" id="408172"/>
    <lineage>
        <taxon>unclassified sequences</taxon>
        <taxon>metagenomes</taxon>
        <taxon>ecological metagenomes</taxon>
    </lineage>
</organism>
<dbReference type="AlphaFoldDB" id="A0A381W3V4"/>
<reference evidence="5" key="1">
    <citation type="submission" date="2018-05" db="EMBL/GenBank/DDBJ databases">
        <authorList>
            <person name="Lanie J.A."/>
            <person name="Ng W.-L."/>
            <person name="Kazmierczak K.M."/>
            <person name="Andrzejewski T.M."/>
            <person name="Davidsen T.M."/>
            <person name="Wayne K.J."/>
            <person name="Tettelin H."/>
            <person name="Glass J.I."/>
            <person name="Rusch D."/>
            <person name="Podicherti R."/>
            <person name="Tsui H.-C.T."/>
            <person name="Winkler M.E."/>
        </authorList>
    </citation>
    <scope>NUCLEOTIDE SEQUENCE</scope>
</reference>
<dbReference type="PROSITE" id="PS51462">
    <property type="entry name" value="NUDIX"/>
    <property type="match status" value="1"/>
</dbReference>
<name>A0A381W3V4_9ZZZZ</name>
<gene>
    <name evidence="5" type="ORF">METZ01_LOCUS100006</name>
</gene>
<sequence length="194" mass="22226">MDVSLESFNYPMKFCSTCGAAVTLRVPPGDNRPRAVCDACGAIHYDNPKVVVGCLAIDGSGVLLCRRGINPRSGFWTLPAGYLEKGETTEQGAIRETWEEARARVEIDSLYTIFDLPYISQIYMFYRSKLRDGRFSAGEETVEVRIFAERDIPWSELAFPVVERTLQHYFHDREIDEFPMHVESIEKRPIRRQP</sequence>
<proteinExistence type="predicted"/>
<dbReference type="GO" id="GO:0016787">
    <property type="term" value="F:hydrolase activity"/>
    <property type="evidence" value="ECO:0007669"/>
    <property type="project" value="UniProtKB-KW"/>
</dbReference>
<evidence type="ECO:0000313" key="5">
    <source>
        <dbReference type="EMBL" id="SVA47152.1"/>
    </source>
</evidence>
<dbReference type="EMBL" id="UINC01010614">
    <property type="protein sequence ID" value="SVA47152.1"/>
    <property type="molecule type" value="Genomic_DNA"/>
</dbReference>
<keyword evidence="3" id="KW-0460">Magnesium</keyword>
<dbReference type="PRINTS" id="PR00502">
    <property type="entry name" value="NUDIXFAMILY"/>
</dbReference>
<comment type="cofactor">
    <cofactor evidence="1">
        <name>Mg(2+)</name>
        <dbReference type="ChEBI" id="CHEBI:18420"/>
    </cofactor>
</comment>
<dbReference type="PANTHER" id="PTHR43222">
    <property type="entry name" value="NUDIX HYDROLASE 23"/>
    <property type="match status" value="1"/>
</dbReference>
<keyword evidence="2" id="KW-0378">Hydrolase</keyword>